<evidence type="ECO:0000313" key="3">
    <source>
        <dbReference type="Proteomes" id="UP000236161"/>
    </source>
</evidence>
<dbReference type="EMBL" id="KZ451974">
    <property type="protein sequence ID" value="PKA56169.1"/>
    <property type="molecule type" value="Genomic_DNA"/>
</dbReference>
<gene>
    <name evidence="2" type="ORF">AXF42_Ash011098</name>
</gene>
<keyword evidence="1" id="KW-1133">Transmembrane helix</keyword>
<evidence type="ECO:0000313" key="2">
    <source>
        <dbReference type="EMBL" id="PKA56169.1"/>
    </source>
</evidence>
<feature type="transmembrane region" description="Helical" evidence="1">
    <location>
        <begin position="59"/>
        <end position="77"/>
    </location>
</feature>
<dbReference type="Proteomes" id="UP000236161">
    <property type="component" value="Unassembled WGS sequence"/>
</dbReference>
<keyword evidence="3" id="KW-1185">Reference proteome</keyword>
<accession>A0A2I0AKT1</accession>
<name>A0A2I0AKT1_9ASPA</name>
<evidence type="ECO:0000256" key="1">
    <source>
        <dbReference type="SAM" id="Phobius"/>
    </source>
</evidence>
<keyword evidence="1" id="KW-0472">Membrane</keyword>
<organism evidence="2 3">
    <name type="scientific">Apostasia shenzhenica</name>
    <dbReference type="NCBI Taxonomy" id="1088818"/>
    <lineage>
        <taxon>Eukaryota</taxon>
        <taxon>Viridiplantae</taxon>
        <taxon>Streptophyta</taxon>
        <taxon>Embryophyta</taxon>
        <taxon>Tracheophyta</taxon>
        <taxon>Spermatophyta</taxon>
        <taxon>Magnoliopsida</taxon>
        <taxon>Liliopsida</taxon>
        <taxon>Asparagales</taxon>
        <taxon>Orchidaceae</taxon>
        <taxon>Apostasioideae</taxon>
        <taxon>Apostasia</taxon>
    </lineage>
</organism>
<dbReference type="AlphaFoldDB" id="A0A2I0AKT1"/>
<reference evidence="2 3" key="1">
    <citation type="journal article" date="2017" name="Nature">
        <title>The Apostasia genome and the evolution of orchids.</title>
        <authorList>
            <person name="Zhang G.Q."/>
            <person name="Liu K.W."/>
            <person name="Li Z."/>
            <person name="Lohaus R."/>
            <person name="Hsiao Y.Y."/>
            <person name="Niu S.C."/>
            <person name="Wang J.Y."/>
            <person name="Lin Y.C."/>
            <person name="Xu Q."/>
            <person name="Chen L.J."/>
            <person name="Yoshida K."/>
            <person name="Fujiwara S."/>
            <person name="Wang Z.W."/>
            <person name="Zhang Y.Q."/>
            <person name="Mitsuda N."/>
            <person name="Wang M."/>
            <person name="Liu G.H."/>
            <person name="Pecoraro L."/>
            <person name="Huang H.X."/>
            <person name="Xiao X.J."/>
            <person name="Lin M."/>
            <person name="Wu X.Y."/>
            <person name="Wu W.L."/>
            <person name="Chen Y.Y."/>
            <person name="Chang S.B."/>
            <person name="Sakamoto S."/>
            <person name="Ohme-Takagi M."/>
            <person name="Yagi M."/>
            <person name="Zeng S.J."/>
            <person name="Shen C.Y."/>
            <person name="Yeh C.M."/>
            <person name="Luo Y.B."/>
            <person name="Tsai W.C."/>
            <person name="Van de Peer Y."/>
            <person name="Liu Z.J."/>
        </authorList>
    </citation>
    <scope>NUCLEOTIDE SEQUENCE [LARGE SCALE GENOMIC DNA]</scope>
    <source>
        <strain evidence="3">cv. Shenzhen</strain>
        <tissue evidence="2">Stem</tissue>
    </source>
</reference>
<protein>
    <submittedName>
        <fullName evidence="2">Uncharacterized protein</fullName>
    </submittedName>
</protein>
<proteinExistence type="predicted"/>
<keyword evidence="1" id="KW-0812">Transmembrane</keyword>
<sequence length="94" mass="10306">MSVSASLSSPSIRFKFGRKVSYKDEHRIAHRIPVIAVRASNASNLGQTMRNSIKNVQSLLLVLLVIALMIVMAVGFAPPQQCLPGRQFCTPGKR</sequence>